<keyword evidence="6 15" id="KW-0349">Heme</keyword>
<evidence type="ECO:0000256" key="8">
    <source>
        <dbReference type="ARBA" id="ARBA00022723"/>
    </source>
</evidence>
<keyword evidence="5" id="KW-0964">Secreted</keyword>
<evidence type="ECO:0000256" key="2">
    <source>
        <dbReference type="ARBA" id="ARBA00004613"/>
    </source>
</evidence>
<evidence type="ECO:0000256" key="14">
    <source>
        <dbReference type="ARBA" id="ARBA00023288"/>
    </source>
</evidence>
<evidence type="ECO:0000259" key="17">
    <source>
        <dbReference type="PROSITE" id="PS52012"/>
    </source>
</evidence>
<dbReference type="Proteomes" id="UP001363622">
    <property type="component" value="Unassembled WGS sequence"/>
</dbReference>
<keyword evidence="14" id="KW-0449">Lipoprotein</keyword>
<evidence type="ECO:0000256" key="12">
    <source>
        <dbReference type="ARBA" id="ARBA00023157"/>
    </source>
</evidence>
<dbReference type="InterPro" id="IPR051735">
    <property type="entry name" value="CFEM_domain"/>
</dbReference>
<evidence type="ECO:0000256" key="9">
    <source>
        <dbReference type="ARBA" id="ARBA00022729"/>
    </source>
</evidence>
<feature type="region of interest" description="Disordered" evidence="16">
    <location>
        <begin position="139"/>
        <end position="208"/>
    </location>
</feature>
<evidence type="ECO:0000256" key="5">
    <source>
        <dbReference type="ARBA" id="ARBA00022525"/>
    </source>
</evidence>
<comment type="similarity">
    <text evidence="3">Belongs to the RBT5 family.</text>
</comment>
<dbReference type="SMART" id="SM00747">
    <property type="entry name" value="CFEM"/>
    <property type="match status" value="1"/>
</dbReference>
<keyword evidence="8 15" id="KW-0479">Metal-binding</keyword>
<protein>
    <recommendedName>
        <fullName evidence="17">CFEM domain-containing protein</fullName>
    </recommendedName>
</protein>
<feature type="disulfide bond" evidence="15">
    <location>
        <begin position="88"/>
        <end position="121"/>
    </location>
</feature>
<evidence type="ECO:0000256" key="16">
    <source>
        <dbReference type="SAM" id="MobiDB-lite"/>
    </source>
</evidence>
<dbReference type="InterPro" id="IPR008427">
    <property type="entry name" value="Extracellular_membr_CFEM_dom"/>
</dbReference>
<evidence type="ECO:0000256" key="7">
    <source>
        <dbReference type="ARBA" id="ARBA00022622"/>
    </source>
</evidence>
<feature type="compositionally biased region" description="Low complexity" evidence="16">
    <location>
        <begin position="173"/>
        <end position="204"/>
    </location>
</feature>
<sequence length="298" mass="29045">MYFHPIHVMDGAADGVESSHEGVAQKTKASRSRHSPKMKTAVAAIALSMASVAYSQAVTDLPNCAVNCFVQVLSNDGCSSLGDFECHCKKPGLVESVTPCVEKACSVADQETVVKDVVALCQEYGVQLTIPATKTATMPGYASPTSPATAPPVNNNPAPTTTVGAPAGGNNGGNSPPTTSSPGVVAPPNKSAPVAPYSSAPANGGNNGGAPMTSSLGLIATIPLASSPVIVGGGNSGIGGGSSSTSRAAGGVGGGYTTPYRGMTPTTPGVPQFTGGAAAGKGVGAAVGVAAAFVAAVF</sequence>
<evidence type="ECO:0000256" key="1">
    <source>
        <dbReference type="ARBA" id="ARBA00004609"/>
    </source>
</evidence>
<evidence type="ECO:0000256" key="6">
    <source>
        <dbReference type="ARBA" id="ARBA00022617"/>
    </source>
</evidence>
<evidence type="ECO:0000256" key="15">
    <source>
        <dbReference type="PROSITE-ProRule" id="PRU01356"/>
    </source>
</evidence>
<feature type="binding site" description="axial binding residue" evidence="15">
    <location>
        <position position="83"/>
    </location>
    <ligand>
        <name>heme</name>
        <dbReference type="ChEBI" id="CHEBI:30413"/>
    </ligand>
    <ligandPart>
        <name>Fe</name>
        <dbReference type="ChEBI" id="CHEBI:18248"/>
    </ligandPart>
</feature>
<keyword evidence="7" id="KW-0336">GPI-anchor</keyword>
<organism evidence="18 19">
    <name type="scientific">Phyllosticta citriasiana</name>
    <dbReference type="NCBI Taxonomy" id="595635"/>
    <lineage>
        <taxon>Eukaryota</taxon>
        <taxon>Fungi</taxon>
        <taxon>Dikarya</taxon>
        <taxon>Ascomycota</taxon>
        <taxon>Pezizomycotina</taxon>
        <taxon>Dothideomycetes</taxon>
        <taxon>Dothideomycetes incertae sedis</taxon>
        <taxon>Botryosphaeriales</taxon>
        <taxon>Phyllostictaceae</taxon>
        <taxon>Phyllosticta</taxon>
    </lineage>
</organism>
<comment type="caution">
    <text evidence="15">Lacks conserved residue(s) required for the propagation of feature annotation.</text>
</comment>
<evidence type="ECO:0000313" key="19">
    <source>
        <dbReference type="Proteomes" id="UP001363622"/>
    </source>
</evidence>
<reference evidence="18 19" key="1">
    <citation type="submission" date="2024-04" db="EMBL/GenBank/DDBJ databases">
        <title>Phyllosticta paracitricarpa is synonymous to the EU quarantine fungus P. citricarpa based on phylogenomic analyses.</title>
        <authorList>
            <consortium name="Lawrence Berkeley National Laboratory"/>
            <person name="Van Ingen-Buijs V.A."/>
            <person name="Van Westerhoven A.C."/>
            <person name="Haridas S."/>
            <person name="Skiadas P."/>
            <person name="Martin F."/>
            <person name="Groenewald J.Z."/>
            <person name="Crous P.W."/>
            <person name="Seidl M.F."/>
        </authorList>
    </citation>
    <scope>NUCLEOTIDE SEQUENCE [LARGE SCALE GENOMIC DNA]</scope>
    <source>
        <strain evidence="18 19">CBS 123371</strain>
    </source>
</reference>
<evidence type="ECO:0000313" key="18">
    <source>
        <dbReference type="EMBL" id="KAK7511546.1"/>
    </source>
</evidence>
<accession>A0ABR1KGP5</accession>
<keyword evidence="10 15" id="KW-0408">Iron</keyword>
<keyword evidence="19" id="KW-1185">Reference proteome</keyword>
<dbReference type="PROSITE" id="PS52012">
    <property type="entry name" value="CFEM"/>
    <property type="match status" value="1"/>
</dbReference>
<dbReference type="PANTHER" id="PTHR37928:SF2">
    <property type="entry name" value="GPI ANCHORED CFEM DOMAIN PROTEIN (AFU_ORTHOLOGUE AFUA_6G10580)"/>
    <property type="match status" value="1"/>
</dbReference>
<keyword evidence="12 15" id="KW-1015">Disulfide bond</keyword>
<evidence type="ECO:0000256" key="10">
    <source>
        <dbReference type="ARBA" id="ARBA00023004"/>
    </source>
</evidence>
<dbReference type="EMBL" id="JBBPHU010000012">
    <property type="protein sequence ID" value="KAK7511546.1"/>
    <property type="molecule type" value="Genomic_DNA"/>
</dbReference>
<keyword evidence="13" id="KW-0325">Glycoprotein</keyword>
<evidence type="ECO:0000256" key="11">
    <source>
        <dbReference type="ARBA" id="ARBA00023136"/>
    </source>
</evidence>
<gene>
    <name evidence="18" type="ORF">IWZ03DRAFT_62548</name>
</gene>
<keyword evidence="11" id="KW-0472">Membrane</keyword>
<comment type="subcellular location">
    <subcellularLocation>
        <location evidence="1">Cell membrane</location>
        <topology evidence="1">Lipid-anchor</topology>
        <topology evidence="1">GPI-anchor</topology>
    </subcellularLocation>
    <subcellularLocation>
        <location evidence="2">Secreted</location>
    </subcellularLocation>
</comment>
<evidence type="ECO:0000256" key="4">
    <source>
        <dbReference type="ARBA" id="ARBA00022475"/>
    </source>
</evidence>
<comment type="caution">
    <text evidence="18">The sequence shown here is derived from an EMBL/GenBank/DDBJ whole genome shotgun (WGS) entry which is preliminary data.</text>
</comment>
<feature type="compositionally biased region" description="Low complexity" evidence="16">
    <location>
        <begin position="142"/>
        <end position="165"/>
    </location>
</feature>
<keyword evidence="9" id="KW-0732">Signal</keyword>
<name>A0ABR1KGP5_9PEZI</name>
<dbReference type="Pfam" id="PF05730">
    <property type="entry name" value="CFEM"/>
    <property type="match status" value="1"/>
</dbReference>
<feature type="region of interest" description="Disordered" evidence="16">
    <location>
        <begin position="14"/>
        <end position="33"/>
    </location>
</feature>
<proteinExistence type="inferred from homology"/>
<feature type="domain" description="CFEM" evidence="17">
    <location>
        <begin position="37"/>
        <end position="145"/>
    </location>
</feature>
<keyword evidence="4" id="KW-1003">Cell membrane</keyword>
<evidence type="ECO:0000256" key="3">
    <source>
        <dbReference type="ARBA" id="ARBA00010031"/>
    </source>
</evidence>
<evidence type="ECO:0000256" key="13">
    <source>
        <dbReference type="ARBA" id="ARBA00023180"/>
    </source>
</evidence>
<dbReference type="PANTHER" id="PTHR37928">
    <property type="entry name" value="CFEM DOMAIN PROTEIN (AFU_ORTHOLOGUE AFUA_6G14090)"/>
    <property type="match status" value="1"/>
</dbReference>